<dbReference type="AlphaFoldDB" id="A0A4R8M4J7"/>
<keyword evidence="4" id="KW-1185">Reference proteome</keyword>
<dbReference type="EMBL" id="SORI01000010">
    <property type="protein sequence ID" value="TDY59974.1"/>
    <property type="molecule type" value="Genomic_DNA"/>
</dbReference>
<dbReference type="RefSeq" id="WP_133957813.1">
    <property type="nucleotide sequence ID" value="NZ_SORI01000010.1"/>
</dbReference>
<accession>A0A4R8M4J7</accession>
<dbReference type="InterPro" id="IPR003148">
    <property type="entry name" value="RCK_N"/>
</dbReference>
<dbReference type="OrthoDB" id="9776294at2"/>
<dbReference type="Proteomes" id="UP000295066">
    <property type="component" value="Unassembled WGS sequence"/>
</dbReference>
<feature type="domain" description="RCK N-terminal" evidence="1">
    <location>
        <begin position="4"/>
        <end position="121"/>
    </location>
</feature>
<proteinExistence type="predicted"/>
<dbReference type="InterPro" id="IPR050721">
    <property type="entry name" value="Trk_Ktr_HKT_K-transport"/>
</dbReference>
<protein>
    <submittedName>
        <fullName evidence="3">Trk system potassium uptake protein TrkA</fullName>
    </submittedName>
</protein>
<evidence type="ECO:0000313" key="4">
    <source>
        <dbReference type="Proteomes" id="UP000295066"/>
    </source>
</evidence>
<dbReference type="PROSITE" id="PS51202">
    <property type="entry name" value="RCK_C"/>
    <property type="match status" value="1"/>
</dbReference>
<evidence type="ECO:0000259" key="2">
    <source>
        <dbReference type="PROSITE" id="PS51202"/>
    </source>
</evidence>
<name>A0A4R8M4J7_9BACT</name>
<reference evidence="3 4" key="1">
    <citation type="submission" date="2019-03" db="EMBL/GenBank/DDBJ databases">
        <title>Genomic Encyclopedia of Type Strains, Phase IV (KMG-IV): sequencing the most valuable type-strain genomes for metagenomic binning, comparative biology and taxonomic classification.</title>
        <authorList>
            <person name="Goeker M."/>
        </authorList>
    </citation>
    <scope>NUCLEOTIDE SEQUENCE [LARGE SCALE GENOMIC DNA]</scope>
    <source>
        <strain evidence="3 4">DSM 25964</strain>
    </source>
</reference>
<dbReference type="Pfam" id="PF02080">
    <property type="entry name" value="TrkA_C"/>
    <property type="match status" value="1"/>
</dbReference>
<dbReference type="PROSITE" id="PS51201">
    <property type="entry name" value="RCK_N"/>
    <property type="match status" value="1"/>
</dbReference>
<dbReference type="Pfam" id="PF02254">
    <property type="entry name" value="TrkA_N"/>
    <property type="match status" value="1"/>
</dbReference>
<dbReference type="InterPro" id="IPR036721">
    <property type="entry name" value="RCK_C_sf"/>
</dbReference>
<dbReference type="GO" id="GO:0008324">
    <property type="term" value="F:monoatomic cation transmembrane transporter activity"/>
    <property type="evidence" value="ECO:0007669"/>
    <property type="project" value="InterPro"/>
</dbReference>
<comment type="caution">
    <text evidence="3">The sequence shown here is derived from an EMBL/GenBank/DDBJ whole genome shotgun (WGS) entry which is preliminary data.</text>
</comment>
<dbReference type="InterPro" id="IPR006037">
    <property type="entry name" value="RCK_C"/>
</dbReference>
<organism evidence="3 4">
    <name type="scientific">Aminivibrio pyruvatiphilus</name>
    <dbReference type="NCBI Taxonomy" id="1005740"/>
    <lineage>
        <taxon>Bacteria</taxon>
        <taxon>Thermotogati</taxon>
        <taxon>Synergistota</taxon>
        <taxon>Synergistia</taxon>
        <taxon>Synergistales</taxon>
        <taxon>Aminobacteriaceae</taxon>
        <taxon>Aminivibrio</taxon>
    </lineage>
</organism>
<dbReference type="Gene3D" id="3.40.50.720">
    <property type="entry name" value="NAD(P)-binding Rossmann-like Domain"/>
    <property type="match status" value="1"/>
</dbReference>
<evidence type="ECO:0000259" key="1">
    <source>
        <dbReference type="PROSITE" id="PS51201"/>
    </source>
</evidence>
<sequence length="226" mass="24296">MDSKQTILVVGLGRFGVSVCEKLAQLGQHVIAVDIDKQRVEEVAEVVEYCAQLDATDEDLLLKVGAKEADIAVVAIGNSVEASILATAILKGLNIPKVIARAQTAIHGRILSRVGAHKVIFPERDAGKNIAETLVNPWLSAFSAIPGGGVLVGEIEASPGMVGKSLMELEFRKTYNGIVLLFDRKGSRFLPRPDSVIQEGDRLLVAGTDEDIAKMIEKKDKEENGK</sequence>
<dbReference type="SUPFAM" id="SSF116726">
    <property type="entry name" value="TrkA C-terminal domain-like"/>
    <property type="match status" value="1"/>
</dbReference>
<dbReference type="PANTHER" id="PTHR43833">
    <property type="entry name" value="POTASSIUM CHANNEL PROTEIN 2-RELATED-RELATED"/>
    <property type="match status" value="1"/>
</dbReference>
<dbReference type="GO" id="GO:0006813">
    <property type="term" value="P:potassium ion transport"/>
    <property type="evidence" value="ECO:0007669"/>
    <property type="project" value="InterPro"/>
</dbReference>
<dbReference type="Gene3D" id="3.30.70.1450">
    <property type="entry name" value="Regulator of K+ conductance, C-terminal domain"/>
    <property type="match status" value="1"/>
</dbReference>
<dbReference type="SUPFAM" id="SSF51735">
    <property type="entry name" value="NAD(P)-binding Rossmann-fold domains"/>
    <property type="match status" value="1"/>
</dbReference>
<gene>
    <name evidence="3" type="ORF">C8D99_110109</name>
</gene>
<feature type="domain" description="RCK C-terminal" evidence="2">
    <location>
        <begin position="139"/>
        <end position="221"/>
    </location>
</feature>
<evidence type="ECO:0000313" key="3">
    <source>
        <dbReference type="EMBL" id="TDY59974.1"/>
    </source>
</evidence>
<dbReference type="InterPro" id="IPR036291">
    <property type="entry name" value="NAD(P)-bd_dom_sf"/>
</dbReference>
<dbReference type="PANTHER" id="PTHR43833:SF7">
    <property type="entry name" value="KTR SYSTEM POTASSIUM UPTAKE PROTEIN C"/>
    <property type="match status" value="1"/>
</dbReference>